<dbReference type="Gene3D" id="3.10.300.10">
    <property type="entry name" value="Methylpurine-DNA glycosylase (MPG)"/>
    <property type="match status" value="1"/>
</dbReference>
<gene>
    <name evidence="6" type="ordered locus">Deima_0477</name>
</gene>
<evidence type="ECO:0000256" key="5">
    <source>
        <dbReference type="HAMAP-Rule" id="MF_00527"/>
    </source>
</evidence>
<dbReference type="PANTHER" id="PTHR10429:SF0">
    <property type="entry name" value="DNA-3-METHYLADENINE GLYCOSYLASE"/>
    <property type="match status" value="1"/>
</dbReference>
<evidence type="ECO:0000256" key="3">
    <source>
        <dbReference type="ARBA" id="ARBA00022801"/>
    </source>
</evidence>
<protein>
    <recommendedName>
        <fullName evidence="5">Putative 3-methyladenine DNA glycosylase</fullName>
        <ecNumber evidence="5">3.2.2.-</ecNumber>
    </recommendedName>
</protein>
<keyword evidence="3 5" id="KW-0378">Hydrolase</keyword>
<dbReference type="InterPro" id="IPR036995">
    <property type="entry name" value="MPG_sf"/>
</dbReference>
<sequence length="195" mass="20376" precursor="true">MEVFRALPPAFFDQPPPMVARALLGARLVRRVGDAVLAGRIVETEAYLSAGDAAAHGARPMTQRTRVLFGPAGRAYVYRLRQYALLDVTTEGPGVPGAVLLRAVEPVLGAEHMLALGGGADVRRVASGPGKLCRAFAVDLTLNGADLTDADGPLFLAAGPPEAFEVRVTPRVGITRAQAAPLRFVVAGSASISRP</sequence>
<dbReference type="eggNOG" id="COG2094">
    <property type="taxonomic scope" value="Bacteria"/>
</dbReference>
<dbReference type="HAMAP" id="MF_00527">
    <property type="entry name" value="3MGH"/>
    <property type="match status" value="1"/>
</dbReference>
<dbReference type="AlphaFoldDB" id="E8U4Z8"/>
<accession>E8U4Z8</accession>
<dbReference type="RefSeq" id="WP_013555642.1">
    <property type="nucleotide sequence ID" value="NC_014958.1"/>
</dbReference>
<organism evidence="6 7">
    <name type="scientific">Deinococcus maricopensis (strain DSM 21211 / LMG 22137 / NRRL B-23946 / LB-34)</name>
    <dbReference type="NCBI Taxonomy" id="709986"/>
    <lineage>
        <taxon>Bacteria</taxon>
        <taxon>Thermotogati</taxon>
        <taxon>Deinococcota</taxon>
        <taxon>Deinococci</taxon>
        <taxon>Deinococcales</taxon>
        <taxon>Deinococcaceae</taxon>
        <taxon>Deinococcus</taxon>
    </lineage>
</organism>
<dbReference type="OrthoDB" id="9794313at2"/>
<evidence type="ECO:0000256" key="4">
    <source>
        <dbReference type="ARBA" id="ARBA00023204"/>
    </source>
</evidence>
<dbReference type="Pfam" id="PF02245">
    <property type="entry name" value="Pur_DNA_glyco"/>
    <property type="match status" value="1"/>
</dbReference>
<evidence type="ECO:0000256" key="1">
    <source>
        <dbReference type="ARBA" id="ARBA00009232"/>
    </source>
</evidence>
<dbReference type="SUPFAM" id="SSF50486">
    <property type="entry name" value="FMT C-terminal domain-like"/>
    <property type="match status" value="1"/>
</dbReference>
<dbReference type="InterPro" id="IPR003180">
    <property type="entry name" value="MPG"/>
</dbReference>
<dbReference type="PANTHER" id="PTHR10429">
    <property type="entry name" value="DNA-3-METHYLADENINE GLYCOSYLASE"/>
    <property type="match status" value="1"/>
</dbReference>
<dbReference type="KEGG" id="dmr:Deima_0477"/>
<keyword evidence="2 5" id="KW-0227">DNA damage</keyword>
<dbReference type="GO" id="GO:0003905">
    <property type="term" value="F:alkylbase DNA N-glycosylase activity"/>
    <property type="evidence" value="ECO:0007669"/>
    <property type="project" value="InterPro"/>
</dbReference>
<dbReference type="GO" id="GO:0003677">
    <property type="term" value="F:DNA binding"/>
    <property type="evidence" value="ECO:0007669"/>
    <property type="project" value="InterPro"/>
</dbReference>
<dbReference type="Proteomes" id="UP000008635">
    <property type="component" value="Chromosome"/>
</dbReference>
<name>E8U4Z8_DEIML</name>
<evidence type="ECO:0000313" key="7">
    <source>
        <dbReference type="Proteomes" id="UP000008635"/>
    </source>
</evidence>
<reference evidence="7" key="2">
    <citation type="submission" date="2011-01" db="EMBL/GenBank/DDBJ databases">
        <title>The complete genome of Deinococcus maricopensis DSM 21211.</title>
        <authorList>
            <consortium name="US DOE Joint Genome Institute (JGI-PGF)"/>
            <person name="Lucas S."/>
            <person name="Copeland A."/>
            <person name="Lapidus A."/>
            <person name="Goodwin L."/>
            <person name="Pitluck S."/>
            <person name="Kyrpides N."/>
            <person name="Mavromatis K."/>
            <person name="Pagani I."/>
            <person name="Ivanova N."/>
            <person name="Ovchinnikova G."/>
            <person name="Zeytun A."/>
            <person name="Detter J.C."/>
            <person name="Han C."/>
            <person name="Land M."/>
            <person name="Hauser L."/>
            <person name="Markowitz V."/>
            <person name="Cheng J.-F."/>
            <person name="Hugenholtz P."/>
            <person name="Woyke T."/>
            <person name="Wu D."/>
            <person name="Pukall R."/>
            <person name="Gehrich-Schroeter G."/>
            <person name="Brambilla E."/>
            <person name="Klenk H.-P."/>
            <person name="Eisen J.A."/>
        </authorList>
    </citation>
    <scope>NUCLEOTIDE SEQUENCE [LARGE SCALE GENOMIC DNA]</scope>
    <source>
        <strain evidence="7">DSM 21211 / LMG 22137 / NRRL B-23946 / LB-34</strain>
    </source>
</reference>
<dbReference type="CDD" id="cd00540">
    <property type="entry name" value="AAG"/>
    <property type="match status" value="1"/>
</dbReference>
<comment type="similarity">
    <text evidence="1 5">Belongs to the DNA glycosylase MPG family.</text>
</comment>
<evidence type="ECO:0000256" key="2">
    <source>
        <dbReference type="ARBA" id="ARBA00022763"/>
    </source>
</evidence>
<dbReference type="NCBIfam" id="TIGR00567">
    <property type="entry name" value="3mg"/>
    <property type="match status" value="1"/>
</dbReference>
<dbReference type="HOGENOM" id="CLU_060471_0_2_0"/>
<evidence type="ECO:0000313" key="6">
    <source>
        <dbReference type="EMBL" id="ADV66137.1"/>
    </source>
</evidence>
<proteinExistence type="inferred from homology"/>
<dbReference type="GO" id="GO:0006284">
    <property type="term" value="P:base-excision repair"/>
    <property type="evidence" value="ECO:0007669"/>
    <property type="project" value="InterPro"/>
</dbReference>
<reference evidence="6 7" key="1">
    <citation type="journal article" date="2011" name="Stand. Genomic Sci.">
        <title>Complete genome sequence of Deinococcus maricopensis type strain (LB-34).</title>
        <authorList>
            <person name="Pukall R."/>
            <person name="Zeytun A."/>
            <person name="Lucas S."/>
            <person name="Lapidus A."/>
            <person name="Hammon N."/>
            <person name="Deshpande S."/>
            <person name="Nolan M."/>
            <person name="Cheng J.F."/>
            <person name="Pitluck S."/>
            <person name="Liolios K."/>
            <person name="Pagani I."/>
            <person name="Mikhailova N."/>
            <person name="Ivanova N."/>
            <person name="Mavromatis K."/>
            <person name="Pati A."/>
            <person name="Tapia R."/>
            <person name="Han C."/>
            <person name="Goodwin L."/>
            <person name="Chen A."/>
            <person name="Palaniappan K."/>
            <person name="Land M."/>
            <person name="Hauser L."/>
            <person name="Chang Y.J."/>
            <person name="Jeffries C.D."/>
            <person name="Brambilla E.M."/>
            <person name="Rohde M."/>
            <person name="Goker M."/>
            <person name="Detter J.C."/>
            <person name="Woyke T."/>
            <person name="Bristow J."/>
            <person name="Eisen J.A."/>
            <person name="Markowitz V."/>
            <person name="Hugenholtz P."/>
            <person name="Kyrpides N.C."/>
            <person name="Klenk H.P."/>
        </authorList>
    </citation>
    <scope>NUCLEOTIDE SEQUENCE [LARGE SCALE GENOMIC DNA]</scope>
    <source>
        <strain evidence="7">DSM 21211 / LMG 22137 / NRRL B-23946 / LB-34</strain>
    </source>
</reference>
<dbReference type="EC" id="3.2.2.-" evidence="5"/>
<dbReference type="EMBL" id="CP002454">
    <property type="protein sequence ID" value="ADV66137.1"/>
    <property type="molecule type" value="Genomic_DNA"/>
</dbReference>
<keyword evidence="4 5" id="KW-0234">DNA repair</keyword>
<dbReference type="STRING" id="709986.Deima_0477"/>
<dbReference type="InterPro" id="IPR011034">
    <property type="entry name" value="Formyl_transferase-like_C_sf"/>
</dbReference>
<keyword evidence="7" id="KW-1185">Reference proteome</keyword>